<evidence type="ECO:0008006" key="5">
    <source>
        <dbReference type="Google" id="ProtNLM"/>
    </source>
</evidence>
<keyword evidence="2" id="KW-0472">Membrane</keyword>
<keyword evidence="2" id="KW-1133">Transmembrane helix</keyword>
<evidence type="ECO:0000313" key="3">
    <source>
        <dbReference type="EMBL" id="OMF53658.1"/>
    </source>
</evidence>
<protein>
    <recommendedName>
        <fullName evidence="5">Methyltransferase</fullName>
    </recommendedName>
</protein>
<dbReference type="RefSeq" id="WP_076171250.1">
    <property type="nucleotide sequence ID" value="NZ_MRTP01000004.1"/>
</dbReference>
<dbReference type="AlphaFoldDB" id="A0A1R1EPD6"/>
<evidence type="ECO:0000256" key="2">
    <source>
        <dbReference type="SAM" id="Phobius"/>
    </source>
</evidence>
<feature type="transmembrane region" description="Helical" evidence="2">
    <location>
        <begin position="74"/>
        <end position="91"/>
    </location>
</feature>
<keyword evidence="4" id="KW-1185">Reference proteome</keyword>
<dbReference type="EMBL" id="MRTP01000004">
    <property type="protein sequence ID" value="OMF53658.1"/>
    <property type="molecule type" value="Genomic_DNA"/>
</dbReference>
<name>A0A1R1EPD6_9BACL</name>
<sequence>MARSWERQVRKNSAQLNKQRKKEGKPSIYSTGGPSADIYKGRNYVLPITMVALAAVYFLLGMLGQEGTAGNSGMTWIIMAMYVFLGLMIFLRRPFLRVEKNAVSTIKFNRDRRLTADNIAKIKLAKGSVVIEPKGKGGNWVFTRLINRYDTDAIGERLERFAQTHNIPLEK</sequence>
<organism evidence="3 4">
    <name type="scientific">Paenibacillus rhizosphaerae</name>
    <dbReference type="NCBI Taxonomy" id="297318"/>
    <lineage>
        <taxon>Bacteria</taxon>
        <taxon>Bacillati</taxon>
        <taxon>Bacillota</taxon>
        <taxon>Bacilli</taxon>
        <taxon>Bacillales</taxon>
        <taxon>Paenibacillaceae</taxon>
        <taxon>Paenibacillus</taxon>
    </lineage>
</organism>
<dbReference type="STRING" id="297318.BK138_17675"/>
<dbReference type="Proteomes" id="UP000187172">
    <property type="component" value="Unassembled WGS sequence"/>
</dbReference>
<evidence type="ECO:0000256" key="1">
    <source>
        <dbReference type="SAM" id="MobiDB-lite"/>
    </source>
</evidence>
<keyword evidence="2" id="KW-0812">Transmembrane</keyword>
<feature type="transmembrane region" description="Helical" evidence="2">
    <location>
        <begin position="44"/>
        <end position="62"/>
    </location>
</feature>
<reference evidence="3 4" key="1">
    <citation type="submission" date="2016-11" db="EMBL/GenBank/DDBJ databases">
        <title>Paenibacillus species isolates.</title>
        <authorList>
            <person name="Beno S.M."/>
        </authorList>
    </citation>
    <scope>NUCLEOTIDE SEQUENCE [LARGE SCALE GENOMIC DNA]</scope>
    <source>
        <strain evidence="3 4">FSL R5-0378</strain>
    </source>
</reference>
<evidence type="ECO:0000313" key="4">
    <source>
        <dbReference type="Proteomes" id="UP000187172"/>
    </source>
</evidence>
<accession>A0A1R1EPD6</accession>
<feature type="region of interest" description="Disordered" evidence="1">
    <location>
        <begin position="1"/>
        <end position="29"/>
    </location>
</feature>
<gene>
    <name evidence="3" type="ORF">BK138_17675</name>
</gene>
<comment type="caution">
    <text evidence="3">The sequence shown here is derived from an EMBL/GenBank/DDBJ whole genome shotgun (WGS) entry which is preliminary data.</text>
</comment>
<proteinExistence type="predicted"/>